<dbReference type="Proteomes" id="UP001148299">
    <property type="component" value="Unassembled WGS sequence"/>
</dbReference>
<name>A0A9W9RY93_PENBR</name>
<accession>A0A9W9RY93</accession>
<comment type="caution">
    <text evidence="1">The sequence shown here is derived from an EMBL/GenBank/DDBJ whole genome shotgun (WGS) entry which is preliminary data.</text>
</comment>
<dbReference type="InterPro" id="IPR038213">
    <property type="entry name" value="IFI6/IFI27-like_sf"/>
</dbReference>
<gene>
    <name evidence="1" type="ORF">N7541_000029</name>
</gene>
<dbReference type="EMBL" id="JAPZBR010000001">
    <property type="protein sequence ID" value="KAJ5366088.1"/>
    <property type="molecule type" value="Genomic_DNA"/>
</dbReference>
<evidence type="ECO:0008006" key="3">
    <source>
        <dbReference type="Google" id="ProtNLM"/>
    </source>
</evidence>
<dbReference type="Gene3D" id="6.10.110.10">
    <property type="match status" value="1"/>
</dbReference>
<organism evidence="1 2">
    <name type="scientific">Penicillium brevicompactum</name>
    <dbReference type="NCBI Taxonomy" id="5074"/>
    <lineage>
        <taxon>Eukaryota</taxon>
        <taxon>Fungi</taxon>
        <taxon>Dikarya</taxon>
        <taxon>Ascomycota</taxon>
        <taxon>Pezizomycotina</taxon>
        <taxon>Eurotiomycetes</taxon>
        <taxon>Eurotiomycetidae</taxon>
        <taxon>Eurotiales</taxon>
        <taxon>Aspergillaceae</taxon>
        <taxon>Penicillium</taxon>
    </lineage>
</organism>
<keyword evidence="2" id="KW-1185">Reference proteome</keyword>
<evidence type="ECO:0000313" key="2">
    <source>
        <dbReference type="Proteomes" id="UP001148299"/>
    </source>
</evidence>
<dbReference type="AlphaFoldDB" id="A0A9W9RY93"/>
<protein>
    <recommendedName>
        <fullName evidence="3">Lincomycin-condensing protein lmbA</fullName>
    </recommendedName>
</protein>
<reference evidence="1" key="2">
    <citation type="journal article" date="2023" name="IMA Fungus">
        <title>Comparative genomic study of the Penicillium genus elucidates a diverse pangenome and 15 lateral gene transfer events.</title>
        <authorList>
            <person name="Petersen C."/>
            <person name="Sorensen T."/>
            <person name="Nielsen M.R."/>
            <person name="Sondergaard T.E."/>
            <person name="Sorensen J.L."/>
            <person name="Fitzpatrick D.A."/>
            <person name="Frisvad J.C."/>
            <person name="Nielsen K.L."/>
        </authorList>
    </citation>
    <scope>NUCLEOTIDE SEQUENCE</scope>
    <source>
        <strain evidence="1">IBT 35675</strain>
    </source>
</reference>
<sequence>MIPFSSILECVLGKLAREPLPPTSSRSPESVASSIVTKILNAEDPYELHKQLNEEISTNGWSDAIARATLHGLENAIRAGAEMARAAADAAAQSKDAAFDFVTDHPVYATLIALGILALLTPWALEIIGFGDLGPIEGSFAAAWQRQYAGYVPKKALFGYFQRLGMKWHWVV</sequence>
<proteinExistence type="predicted"/>
<evidence type="ECO:0000313" key="1">
    <source>
        <dbReference type="EMBL" id="KAJ5366088.1"/>
    </source>
</evidence>
<reference evidence="1" key="1">
    <citation type="submission" date="2022-12" db="EMBL/GenBank/DDBJ databases">
        <authorList>
            <person name="Petersen C."/>
        </authorList>
    </citation>
    <scope>NUCLEOTIDE SEQUENCE</scope>
    <source>
        <strain evidence="1">IBT 35675</strain>
    </source>
</reference>